<name>A0A8S5UML1_9CAUD</name>
<proteinExistence type="predicted"/>
<evidence type="ECO:0000313" key="1">
    <source>
        <dbReference type="EMBL" id="DAF95717.1"/>
    </source>
</evidence>
<accession>A0A8S5UML1</accession>
<sequence>MRRDPLFYQQIQHMVTPYGLKIISMHYHIIN</sequence>
<protein>
    <submittedName>
        <fullName evidence="1">Uncharacterized protein</fullName>
    </submittedName>
</protein>
<reference evidence="1" key="1">
    <citation type="journal article" date="2021" name="Proc. Natl. Acad. Sci. U.S.A.">
        <title>A Catalog of Tens of Thousands of Viruses from Human Metagenomes Reveals Hidden Associations with Chronic Diseases.</title>
        <authorList>
            <person name="Tisza M.J."/>
            <person name="Buck C.B."/>
        </authorList>
    </citation>
    <scope>NUCLEOTIDE SEQUENCE</scope>
    <source>
        <strain evidence="1">CtCo31</strain>
    </source>
</reference>
<organism evidence="1">
    <name type="scientific">Myoviridae sp. ctCo31</name>
    <dbReference type="NCBI Taxonomy" id="2825053"/>
    <lineage>
        <taxon>Viruses</taxon>
        <taxon>Duplodnaviria</taxon>
        <taxon>Heunggongvirae</taxon>
        <taxon>Uroviricota</taxon>
        <taxon>Caudoviricetes</taxon>
    </lineage>
</organism>
<dbReference type="EMBL" id="BK016109">
    <property type="protein sequence ID" value="DAF95717.1"/>
    <property type="molecule type" value="Genomic_DNA"/>
</dbReference>